<evidence type="ECO:0000313" key="1">
    <source>
        <dbReference type="EMBL" id="GMR30311.1"/>
    </source>
</evidence>
<evidence type="ECO:0000313" key="2">
    <source>
        <dbReference type="Proteomes" id="UP001328107"/>
    </source>
</evidence>
<protein>
    <submittedName>
        <fullName evidence="1">Uncharacterized protein</fullName>
    </submittedName>
</protein>
<reference evidence="2" key="1">
    <citation type="submission" date="2022-10" db="EMBL/GenBank/DDBJ databases">
        <title>Genome assembly of Pristionchus species.</title>
        <authorList>
            <person name="Yoshida K."/>
            <person name="Sommer R.J."/>
        </authorList>
    </citation>
    <scope>NUCLEOTIDE SEQUENCE [LARGE SCALE GENOMIC DNA]</scope>
    <source>
        <strain evidence="2">RS5460</strain>
    </source>
</reference>
<keyword evidence="2" id="KW-1185">Reference proteome</keyword>
<gene>
    <name evidence="1" type="ORF">PMAYCL1PPCAC_00506</name>
</gene>
<dbReference type="Proteomes" id="UP001328107">
    <property type="component" value="Unassembled WGS sequence"/>
</dbReference>
<accession>A0AAN4Z0K7</accession>
<dbReference type="EMBL" id="BTRK01000001">
    <property type="protein sequence ID" value="GMR30311.1"/>
    <property type="molecule type" value="Genomic_DNA"/>
</dbReference>
<comment type="caution">
    <text evidence="1">The sequence shown here is derived from an EMBL/GenBank/DDBJ whole genome shotgun (WGS) entry which is preliminary data.</text>
</comment>
<proteinExistence type="predicted"/>
<dbReference type="AlphaFoldDB" id="A0AAN4Z0K7"/>
<feature type="non-terminal residue" evidence="1">
    <location>
        <position position="155"/>
    </location>
</feature>
<organism evidence="1 2">
    <name type="scientific">Pristionchus mayeri</name>
    <dbReference type="NCBI Taxonomy" id="1317129"/>
    <lineage>
        <taxon>Eukaryota</taxon>
        <taxon>Metazoa</taxon>
        <taxon>Ecdysozoa</taxon>
        <taxon>Nematoda</taxon>
        <taxon>Chromadorea</taxon>
        <taxon>Rhabditida</taxon>
        <taxon>Rhabditina</taxon>
        <taxon>Diplogasteromorpha</taxon>
        <taxon>Diplogasteroidea</taxon>
        <taxon>Neodiplogasteridae</taxon>
        <taxon>Pristionchus</taxon>
    </lineage>
</organism>
<name>A0AAN4Z0K7_9BILA</name>
<sequence length="155" mass="17514">SLPGNLYLFEGDFPFYFMESDNSPDDSTPSYTLNELRTLNGIGAPFRRPSDLAPVEKTRAEHRLYCLEKEISKLAMMCSDVLRVKQCLGQVHNISTHNIRSLEDDREDLVLTLDVLGNSVASYILDSLTVYASGDFASWDAQAETKRLVHFYLVT</sequence>
<feature type="non-terminal residue" evidence="1">
    <location>
        <position position="1"/>
    </location>
</feature>